<gene>
    <name evidence="2" type="ORF">PG993_012637</name>
</gene>
<dbReference type="PANTHER" id="PTHR24068">
    <property type="entry name" value="UBIQUITIN-CONJUGATING ENZYME E2"/>
    <property type="match status" value="1"/>
</dbReference>
<dbReference type="Gene3D" id="3.10.110.10">
    <property type="entry name" value="Ubiquitin Conjugating Enzyme"/>
    <property type="match status" value="1"/>
</dbReference>
<dbReference type="SUPFAM" id="SSF54495">
    <property type="entry name" value="UBC-like"/>
    <property type="match status" value="1"/>
</dbReference>
<dbReference type="InterPro" id="IPR038305">
    <property type="entry name" value="HeLo_sf"/>
</dbReference>
<reference evidence="2 3" key="1">
    <citation type="submission" date="2023-01" db="EMBL/GenBank/DDBJ databases">
        <title>Analysis of 21 Apiospora genomes using comparative genomics revels a genus with tremendous synthesis potential of carbohydrate active enzymes and secondary metabolites.</title>
        <authorList>
            <person name="Sorensen T."/>
        </authorList>
    </citation>
    <scope>NUCLEOTIDE SEQUENCE [LARGE SCALE GENOMIC DNA]</scope>
    <source>
        <strain evidence="2 3">CBS 33761</strain>
    </source>
</reference>
<dbReference type="Gene3D" id="1.20.120.1020">
    <property type="entry name" value="Prion-inhibition and propagation, HeLo domain"/>
    <property type="match status" value="1"/>
</dbReference>
<accession>A0ABR1S342</accession>
<keyword evidence="3" id="KW-1185">Reference proteome</keyword>
<comment type="caution">
    <text evidence="2">The sequence shown here is derived from an EMBL/GenBank/DDBJ whole genome shotgun (WGS) entry which is preliminary data.</text>
</comment>
<dbReference type="InterPro" id="IPR000608">
    <property type="entry name" value="UBC"/>
</dbReference>
<evidence type="ECO:0000259" key="1">
    <source>
        <dbReference type="PROSITE" id="PS50127"/>
    </source>
</evidence>
<dbReference type="Pfam" id="PF00179">
    <property type="entry name" value="UQ_con"/>
    <property type="match status" value="1"/>
</dbReference>
<dbReference type="EMBL" id="JAQQWK010000011">
    <property type="protein sequence ID" value="KAK8024571.1"/>
    <property type="molecule type" value="Genomic_DNA"/>
</dbReference>
<feature type="domain" description="UBC core" evidence="1">
    <location>
        <begin position="408"/>
        <end position="577"/>
    </location>
</feature>
<organism evidence="2 3">
    <name type="scientific">Apiospora rasikravindrae</name>
    <dbReference type="NCBI Taxonomy" id="990691"/>
    <lineage>
        <taxon>Eukaryota</taxon>
        <taxon>Fungi</taxon>
        <taxon>Dikarya</taxon>
        <taxon>Ascomycota</taxon>
        <taxon>Pezizomycotina</taxon>
        <taxon>Sordariomycetes</taxon>
        <taxon>Xylariomycetidae</taxon>
        <taxon>Amphisphaeriales</taxon>
        <taxon>Apiosporaceae</taxon>
        <taxon>Apiospora</taxon>
    </lineage>
</organism>
<name>A0ABR1S342_9PEZI</name>
<dbReference type="Proteomes" id="UP001444661">
    <property type="component" value="Unassembled WGS sequence"/>
</dbReference>
<proteinExistence type="predicted"/>
<evidence type="ECO:0000313" key="3">
    <source>
        <dbReference type="Proteomes" id="UP001444661"/>
    </source>
</evidence>
<dbReference type="Pfam" id="PF14479">
    <property type="entry name" value="HeLo"/>
    <property type="match status" value="1"/>
</dbReference>
<dbReference type="InterPro" id="IPR029498">
    <property type="entry name" value="HeLo_dom"/>
</dbReference>
<protein>
    <submittedName>
        <fullName evidence="2">Ubiquitin-conjugating enzyme E2-16 kDa</fullName>
    </submittedName>
</protein>
<sequence>MAEVAGLALGVLGIAGLFTSCMENFDIIVRARDFGEEFDLMCTQLSLQRIRLALWGETLGLLPSLPERRRVPYNSAIDREDIKPSITASLHQLLNLLTKAEVITERYALECTSFSAHSYEEEVAETPRGMLVLRDSFQRFKERIRKNQKQKSVWKVTRWSIHDYAQFEALVENIRKLLDGLESITNALGVLERQRELLLQEVESESDARSLSLLQDIGSLDSAPAALRAVSETASIRLTLLSGDSQSYHTAKTKQTGQTGSSIAILRLRQEKAMSKVLQMETHSTNGPQTDIAVDHSETEEHPTAGLPLSDTSHVTPQTDEFNDANDTIPQHQRWMSALLASRPVPIPQHQRWTSALLASRPDTAPAALEFPGDKNYGKGIGYFKASDDQVYRETCGKLLSQANAGLSLAKRMFIELRNIHRAAMPFITAVPIGDALDKILACIEGPPGTPYKGGIFWITIRLHEQHPPAMRFQTRIYHPNIDHTGKICADHVGWWQSAKALNKKPRVGGSLRRDLPEFSEYATNHYSLVALLVALCELLASPNVEDPLVPEIAETFVTDYKGYWAAARLYTNLYAKWPRPAEDALIFSYDDEPPTEDSTYKGKASFAPNQSLPRDNGNYDSLTYEVLETQASWASF</sequence>
<dbReference type="InterPro" id="IPR016135">
    <property type="entry name" value="UBQ-conjugating_enzyme/RWD"/>
</dbReference>
<dbReference type="SMART" id="SM00212">
    <property type="entry name" value="UBCc"/>
    <property type="match status" value="1"/>
</dbReference>
<evidence type="ECO:0000313" key="2">
    <source>
        <dbReference type="EMBL" id="KAK8024571.1"/>
    </source>
</evidence>
<dbReference type="PROSITE" id="PS50127">
    <property type="entry name" value="UBC_2"/>
    <property type="match status" value="1"/>
</dbReference>